<evidence type="ECO:0000256" key="1">
    <source>
        <dbReference type="SAM" id="MobiDB-lite"/>
    </source>
</evidence>
<reference evidence="3" key="2">
    <citation type="submission" date="2020-05" db="UniProtKB">
        <authorList>
            <consortium name="EnsemblMetazoa"/>
        </authorList>
    </citation>
    <scope>IDENTIFICATION</scope>
</reference>
<evidence type="ECO:0000313" key="3">
    <source>
        <dbReference type="EnsemblMetazoa" id="ASIC020684-PA"/>
    </source>
</evidence>
<evidence type="ECO:0000313" key="2">
    <source>
        <dbReference type="EMBL" id="KFB52436.1"/>
    </source>
</evidence>
<dbReference type="EMBL" id="KE525394">
    <property type="protein sequence ID" value="KFB52436.1"/>
    <property type="molecule type" value="Genomic_DNA"/>
</dbReference>
<accession>A0A084WQE2</accession>
<sequence>MATDRRQRRRIHRAELLSCASRSSGHGPETTSPATPGPVQRGPGAKQSTVSRKQCCQQSTIHHRAASPCVGQ</sequence>
<dbReference type="EnsemblMetazoa" id="ASIC020684-RA">
    <property type="protein sequence ID" value="ASIC020684-PA"/>
    <property type="gene ID" value="ASIC020684"/>
</dbReference>
<feature type="compositionally biased region" description="Basic residues" evidence="1">
    <location>
        <begin position="1"/>
        <end position="12"/>
    </location>
</feature>
<dbReference type="EMBL" id="ATLV01025559">
    <property type="status" value="NOT_ANNOTATED_CDS"/>
    <property type="molecule type" value="Genomic_DNA"/>
</dbReference>
<name>A0A084WQE2_ANOSI</name>
<dbReference type="AlphaFoldDB" id="A0A084WQE2"/>
<proteinExistence type="predicted"/>
<feature type="compositionally biased region" description="Polar residues" evidence="1">
    <location>
        <begin position="20"/>
        <end position="34"/>
    </location>
</feature>
<evidence type="ECO:0000313" key="4">
    <source>
        <dbReference type="Proteomes" id="UP000030765"/>
    </source>
</evidence>
<reference evidence="2 4" key="1">
    <citation type="journal article" date="2014" name="BMC Genomics">
        <title>Genome sequence of Anopheles sinensis provides insight into genetics basis of mosquito competence for malaria parasites.</title>
        <authorList>
            <person name="Zhou D."/>
            <person name="Zhang D."/>
            <person name="Ding G."/>
            <person name="Shi L."/>
            <person name="Hou Q."/>
            <person name="Ye Y."/>
            <person name="Xu Y."/>
            <person name="Zhou H."/>
            <person name="Xiong C."/>
            <person name="Li S."/>
            <person name="Yu J."/>
            <person name="Hong S."/>
            <person name="Yu X."/>
            <person name="Zou P."/>
            <person name="Chen C."/>
            <person name="Chang X."/>
            <person name="Wang W."/>
            <person name="Lv Y."/>
            <person name="Sun Y."/>
            <person name="Ma L."/>
            <person name="Shen B."/>
            <person name="Zhu C."/>
        </authorList>
    </citation>
    <scope>NUCLEOTIDE SEQUENCE [LARGE SCALE GENOMIC DNA]</scope>
</reference>
<organism evidence="2">
    <name type="scientific">Anopheles sinensis</name>
    <name type="common">Mosquito</name>
    <dbReference type="NCBI Taxonomy" id="74873"/>
    <lineage>
        <taxon>Eukaryota</taxon>
        <taxon>Metazoa</taxon>
        <taxon>Ecdysozoa</taxon>
        <taxon>Arthropoda</taxon>
        <taxon>Hexapoda</taxon>
        <taxon>Insecta</taxon>
        <taxon>Pterygota</taxon>
        <taxon>Neoptera</taxon>
        <taxon>Endopterygota</taxon>
        <taxon>Diptera</taxon>
        <taxon>Nematocera</taxon>
        <taxon>Culicoidea</taxon>
        <taxon>Culicidae</taxon>
        <taxon>Anophelinae</taxon>
        <taxon>Anopheles</taxon>
    </lineage>
</organism>
<feature type="compositionally biased region" description="Polar residues" evidence="1">
    <location>
        <begin position="46"/>
        <end position="60"/>
    </location>
</feature>
<dbReference type="VEuPathDB" id="VectorBase:ASIC020684"/>
<protein>
    <submittedName>
        <fullName evidence="2 3">Uncharacterized protein</fullName>
    </submittedName>
</protein>
<feature type="region of interest" description="Disordered" evidence="1">
    <location>
        <begin position="1"/>
        <end position="72"/>
    </location>
</feature>
<dbReference type="Proteomes" id="UP000030765">
    <property type="component" value="Unassembled WGS sequence"/>
</dbReference>
<keyword evidence="4" id="KW-1185">Reference proteome</keyword>
<gene>
    <name evidence="2" type="ORF">ZHAS_00020684</name>
</gene>